<reference evidence="1" key="1">
    <citation type="journal article" date="2007" name="PLoS ONE">
        <title>The first genome sequence of an elite grapevine cultivar (Pinot noir Vitis vinifera L.): coping with a highly heterozygous genome.</title>
        <authorList>
            <person name="Velasco R."/>
            <person name="Zharkikh A."/>
            <person name="Troggio M."/>
            <person name="Cartwright D.A."/>
            <person name="Cestaro A."/>
            <person name="Pruss D."/>
            <person name="Pindo M."/>
            <person name="FitzGerald L.M."/>
            <person name="Vezzulli S."/>
            <person name="Reid J."/>
            <person name="Malacarne G."/>
            <person name="Iliev D."/>
            <person name="Coppola G."/>
            <person name="Wardell B."/>
            <person name="Micheletti D."/>
            <person name="Macalma T."/>
            <person name="Facci M."/>
            <person name="Mitchell J.T."/>
            <person name="Perazzolli M."/>
            <person name="Eldredge G."/>
            <person name="Gatto P."/>
            <person name="Oyzerski R."/>
            <person name="Moretto M."/>
            <person name="Gutin N."/>
            <person name="Stefanini M."/>
            <person name="Chen Y."/>
            <person name="Segala C."/>
            <person name="Davenport C."/>
            <person name="Dematte L."/>
            <person name="Mraz A."/>
            <person name="Battilana J."/>
            <person name="Stormo K."/>
            <person name="Costa F."/>
            <person name="Tao Q."/>
            <person name="Si-Ammour A."/>
            <person name="Harkins T."/>
            <person name="Lackey A."/>
            <person name="Perbost C."/>
            <person name="Taillon B."/>
            <person name="Stella A."/>
            <person name="Solovyev V."/>
            <person name="Fawcett J.A."/>
            <person name="Sterck L."/>
            <person name="Vandepoele K."/>
            <person name="Grando S.M."/>
            <person name="Toppo S."/>
            <person name="Moser C."/>
            <person name="Lanchbury J."/>
            <person name="Bogden R."/>
            <person name="Skolnick M."/>
            <person name="Sgaramella V."/>
            <person name="Bhatnagar S.K."/>
            <person name="Fontana P."/>
            <person name="Gutin A."/>
            <person name="Van de Peer Y."/>
            <person name="Salamini F."/>
            <person name="Viola R."/>
        </authorList>
    </citation>
    <scope>NUCLEOTIDE SEQUENCE</scope>
</reference>
<organism evidence="1">
    <name type="scientific">Vitis vinifera</name>
    <name type="common">Grape</name>
    <dbReference type="NCBI Taxonomy" id="29760"/>
    <lineage>
        <taxon>Eukaryota</taxon>
        <taxon>Viridiplantae</taxon>
        <taxon>Streptophyta</taxon>
        <taxon>Embryophyta</taxon>
        <taxon>Tracheophyta</taxon>
        <taxon>Spermatophyta</taxon>
        <taxon>Magnoliopsida</taxon>
        <taxon>eudicotyledons</taxon>
        <taxon>Gunneridae</taxon>
        <taxon>Pentapetalae</taxon>
        <taxon>rosids</taxon>
        <taxon>Vitales</taxon>
        <taxon>Vitaceae</taxon>
        <taxon>Viteae</taxon>
        <taxon>Vitis</taxon>
    </lineage>
</organism>
<evidence type="ECO:0000313" key="1">
    <source>
        <dbReference type="EMBL" id="CAN63623.1"/>
    </source>
</evidence>
<protein>
    <submittedName>
        <fullName evidence="1">Uncharacterized protein</fullName>
    </submittedName>
</protein>
<accession>A5BM15</accession>
<dbReference type="EMBL" id="AM464172">
    <property type="protein sequence ID" value="CAN63623.1"/>
    <property type="molecule type" value="Genomic_DNA"/>
</dbReference>
<name>A5BM15_VITVI</name>
<dbReference type="AlphaFoldDB" id="A5BM15"/>
<proteinExistence type="predicted"/>
<sequence>MAFGRQLHQAKCEFRTVGQASANFAQQPKQVRISHHQPCKCEFRTTSHASANFAPAHVSLVSSNLCMPYWIWDQEGRLVRIENPQDTELDICVNIIDPP</sequence>
<gene>
    <name evidence="1" type="ORF">VITISV_012387</name>
</gene>